<keyword evidence="2" id="KW-1185">Reference proteome</keyword>
<evidence type="ECO:0000313" key="1">
    <source>
        <dbReference type="EMBL" id="CAH2222762.1"/>
    </source>
</evidence>
<dbReference type="AlphaFoldDB" id="A0AAD1R3P3"/>
<protein>
    <submittedName>
        <fullName evidence="1">Uncharacterized protein</fullName>
    </submittedName>
</protein>
<reference evidence="1" key="1">
    <citation type="submission" date="2022-03" db="EMBL/GenBank/DDBJ databases">
        <authorList>
            <person name="Alioto T."/>
            <person name="Alioto T."/>
            <person name="Gomez Garrido J."/>
        </authorList>
    </citation>
    <scope>NUCLEOTIDE SEQUENCE</scope>
</reference>
<evidence type="ECO:0000313" key="2">
    <source>
        <dbReference type="Proteomes" id="UP001295444"/>
    </source>
</evidence>
<gene>
    <name evidence="1" type="ORF">PECUL_23A036340</name>
</gene>
<organism evidence="1 2">
    <name type="scientific">Pelobates cultripes</name>
    <name type="common">Western spadefoot toad</name>
    <dbReference type="NCBI Taxonomy" id="61616"/>
    <lineage>
        <taxon>Eukaryota</taxon>
        <taxon>Metazoa</taxon>
        <taxon>Chordata</taxon>
        <taxon>Craniata</taxon>
        <taxon>Vertebrata</taxon>
        <taxon>Euteleostomi</taxon>
        <taxon>Amphibia</taxon>
        <taxon>Batrachia</taxon>
        <taxon>Anura</taxon>
        <taxon>Pelobatoidea</taxon>
        <taxon>Pelobatidae</taxon>
        <taxon>Pelobates</taxon>
    </lineage>
</organism>
<accession>A0AAD1R3P3</accession>
<dbReference type="Proteomes" id="UP001295444">
    <property type="component" value="Chromosome 01"/>
</dbReference>
<dbReference type="EMBL" id="OW240912">
    <property type="protein sequence ID" value="CAH2222762.1"/>
    <property type="molecule type" value="Genomic_DNA"/>
</dbReference>
<sequence>MSRRDLGSFSQTAGFYTESISPEGVSRVWGNFLMYTEAQALSMHSSCKAQLSDVAMVVILAWRPHVFSPIDFCHWTLLCTCRYAVVKWSILRHLLNAAKALVPALWKQICTPTLEQWYDRIEDIQSAESLQALLTGTYANHAEMVSVCCGELGAGR</sequence>
<proteinExistence type="predicted"/>
<name>A0AAD1R3P3_PELCU</name>